<reference evidence="1 2" key="1">
    <citation type="journal article" date="2021" name="J. Hered.">
        <title>A chromosome-level genome assembly of the parasitoid wasp, Cotesia glomerata (Hymenoptera: Braconidae).</title>
        <authorList>
            <person name="Pinto B.J."/>
            <person name="Weis J.J."/>
            <person name="Gamble T."/>
            <person name="Ode P.J."/>
            <person name="Paul R."/>
            <person name="Zaspel J.M."/>
        </authorList>
    </citation>
    <scope>NUCLEOTIDE SEQUENCE [LARGE SCALE GENOMIC DNA]</scope>
    <source>
        <strain evidence="1">CgM1</strain>
    </source>
</reference>
<evidence type="ECO:0000313" key="2">
    <source>
        <dbReference type="Proteomes" id="UP000826195"/>
    </source>
</evidence>
<dbReference type="Proteomes" id="UP000826195">
    <property type="component" value="Unassembled WGS sequence"/>
</dbReference>
<comment type="caution">
    <text evidence="1">The sequence shown here is derived from an EMBL/GenBank/DDBJ whole genome shotgun (WGS) entry which is preliminary data.</text>
</comment>
<sequence>MDSCRNIPLGNPIRSGIVKFSERHRSLVRCVPDSQSELSQSYNLAWWQLIMLWFVQFVAPPQSAACDGLIEAAFAPIRGISHHCTLTTLRTTSSGTNTTGSTLDLLPPSFTSIRISECKVVVVLDYQDQVPASHHLVGVSVVLTEPTSYLVLTDLA</sequence>
<keyword evidence="2" id="KW-1185">Reference proteome</keyword>
<organism evidence="1 2">
    <name type="scientific">Cotesia glomerata</name>
    <name type="common">Lepidopteran parasitic wasp</name>
    <name type="synonym">Apanteles glomeratus</name>
    <dbReference type="NCBI Taxonomy" id="32391"/>
    <lineage>
        <taxon>Eukaryota</taxon>
        <taxon>Metazoa</taxon>
        <taxon>Ecdysozoa</taxon>
        <taxon>Arthropoda</taxon>
        <taxon>Hexapoda</taxon>
        <taxon>Insecta</taxon>
        <taxon>Pterygota</taxon>
        <taxon>Neoptera</taxon>
        <taxon>Endopterygota</taxon>
        <taxon>Hymenoptera</taxon>
        <taxon>Apocrita</taxon>
        <taxon>Ichneumonoidea</taxon>
        <taxon>Braconidae</taxon>
        <taxon>Microgastrinae</taxon>
        <taxon>Cotesia</taxon>
    </lineage>
</organism>
<gene>
    <name evidence="1" type="ORF">KQX54_019138</name>
</gene>
<proteinExistence type="predicted"/>
<name>A0AAV7IYG9_COTGL</name>
<dbReference type="EMBL" id="JAHXZJ010000374">
    <property type="protein sequence ID" value="KAH0561738.1"/>
    <property type="molecule type" value="Genomic_DNA"/>
</dbReference>
<protein>
    <submittedName>
        <fullName evidence="1">Uncharacterized protein</fullName>
    </submittedName>
</protein>
<dbReference type="AlphaFoldDB" id="A0AAV7IYG9"/>
<evidence type="ECO:0000313" key="1">
    <source>
        <dbReference type="EMBL" id="KAH0561738.1"/>
    </source>
</evidence>
<accession>A0AAV7IYG9</accession>